<organism evidence="1 2">
    <name type="scientific">Allokutzneria multivorans</name>
    <dbReference type="NCBI Taxonomy" id="1142134"/>
    <lineage>
        <taxon>Bacteria</taxon>
        <taxon>Bacillati</taxon>
        <taxon>Actinomycetota</taxon>
        <taxon>Actinomycetes</taxon>
        <taxon>Pseudonocardiales</taxon>
        <taxon>Pseudonocardiaceae</taxon>
        <taxon>Allokutzneria</taxon>
    </lineage>
</organism>
<sequence>MTVLVEEDLVLVVAPPGGTAVLSAQQTHRLHRTLGTASDAAAESGDPRG</sequence>
<dbReference type="EMBL" id="BAABAL010000017">
    <property type="protein sequence ID" value="GAA4015529.1"/>
    <property type="molecule type" value="Genomic_DNA"/>
</dbReference>
<dbReference type="RefSeq" id="WP_344877528.1">
    <property type="nucleotide sequence ID" value="NZ_BAABAL010000017.1"/>
</dbReference>
<protein>
    <submittedName>
        <fullName evidence="1">Uncharacterized protein</fullName>
    </submittedName>
</protein>
<dbReference type="Proteomes" id="UP001501747">
    <property type="component" value="Unassembled WGS sequence"/>
</dbReference>
<name>A0ABP7SRR9_9PSEU</name>
<evidence type="ECO:0000313" key="1">
    <source>
        <dbReference type="EMBL" id="GAA4015529.1"/>
    </source>
</evidence>
<gene>
    <name evidence="1" type="ORF">GCM10022247_43050</name>
</gene>
<evidence type="ECO:0000313" key="2">
    <source>
        <dbReference type="Proteomes" id="UP001501747"/>
    </source>
</evidence>
<keyword evidence="2" id="KW-1185">Reference proteome</keyword>
<reference evidence="2" key="1">
    <citation type="journal article" date="2019" name="Int. J. Syst. Evol. Microbiol.">
        <title>The Global Catalogue of Microorganisms (GCM) 10K type strain sequencing project: providing services to taxonomists for standard genome sequencing and annotation.</title>
        <authorList>
            <consortium name="The Broad Institute Genomics Platform"/>
            <consortium name="The Broad Institute Genome Sequencing Center for Infectious Disease"/>
            <person name="Wu L."/>
            <person name="Ma J."/>
        </authorList>
    </citation>
    <scope>NUCLEOTIDE SEQUENCE [LARGE SCALE GENOMIC DNA]</scope>
    <source>
        <strain evidence="2">JCM 17342</strain>
    </source>
</reference>
<comment type="caution">
    <text evidence="1">The sequence shown here is derived from an EMBL/GenBank/DDBJ whole genome shotgun (WGS) entry which is preliminary data.</text>
</comment>
<proteinExistence type="predicted"/>
<accession>A0ABP7SRR9</accession>